<feature type="non-terminal residue" evidence="1">
    <location>
        <position position="1"/>
    </location>
</feature>
<comment type="caution">
    <text evidence="1">The sequence shown here is derived from an EMBL/GenBank/DDBJ whole genome shotgun (WGS) entry which is preliminary data.</text>
</comment>
<name>A0ABN7WY60_GIGMA</name>
<reference evidence="1 2" key="1">
    <citation type="submission" date="2021-06" db="EMBL/GenBank/DDBJ databases">
        <authorList>
            <person name="Kallberg Y."/>
            <person name="Tangrot J."/>
            <person name="Rosling A."/>
        </authorList>
    </citation>
    <scope>NUCLEOTIDE SEQUENCE [LARGE SCALE GENOMIC DNA]</scope>
    <source>
        <strain evidence="1 2">120-4 pot B 10/14</strain>
    </source>
</reference>
<dbReference type="Proteomes" id="UP000789901">
    <property type="component" value="Unassembled WGS sequence"/>
</dbReference>
<evidence type="ECO:0000313" key="1">
    <source>
        <dbReference type="EMBL" id="CAG8843590.1"/>
    </source>
</evidence>
<evidence type="ECO:0000313" key="2">
    <source>
        <dbReference type="Proteomes" id="UP000789901"/>
    </source>
</evidence>
<gene>
    <name evidence="1" type="ORF">GMARGA_LOCUS36623</name>
</gene>
<protein>
    <submittedName>
        <fullName evidence="1">1329_t:CDS:1</fullName>
    </submittedName>
</protein>
<keyword evidence="2" id="KW-1185">Reference proteome</keyword>
<organism evidence="1 2">
    <name type="scientific">Gigaspora margarita</name>
    <dbReference type="NCBI Taxonomy" id="4874"/>
    <lineage>
        <taxon>Eukaryota</taxon>
        <taxon>Fungi</taxon>
        <taxon>Fungi incertae sedis</taxon>
        <taxon>Mucoromycota</taxon>
        <taxon>Glomeromycotina</taxon>
        <taxon>Glomeromycetes</taxon>
        <taxon>Diversisporales</taxon>
        <taxon>Gigasporaceae</taxon>
        <taxon>Gigaspora</taxon>
    </lineage>
</organism>
<dbReference type="EMBL" id="CAJVQB010072924">
    <property type="protein sequence ID" value="CAG8843590.1"/>
    <property type="molecule type" value="Genomic_DNA"/>
</dbReference>
<sequence length="164" mass="19450">NFNNIRQNFTMSSLCEEIENAIKIFTKPEELSELESKTFLTLKNLITPYISKKRTMFNPPRAQNRFMIFRKDLTAYLNSLNRNQGTITISRVASDLWNGHYYIKLWNNINDVKEIKEIYHKIAEIAKIVHNILFPNYKYSPKKKLLSNKPLVDYIYAPQQPYLI</sequence>
<dbReference type="Gene3D" id="1.10.30.10">
    <property type="entry name" value="High mobility group box domain"/>
    <property type="match status" value="1"/>
</dbReference>
<proteinExistence type="predicted"/>
<dbReference type="InterPro" id="IPR036910">
    <property type="entry name" value="HMG_box_dom_sf"/>
</dbReference>
<accession>A0ABN7WY60</accession>
<dbReference type="SUPFAM" id="SSF47095">
    <property type="entry name" value="HMG-box"/>
    <property type="match status" value="1"/>
</dbReference>